<dbReference type="Proteomes" id="UP000600247">
    <property type="component" value="Unassembled WGS sequence"/>
</dbReference>
<gene>
    <name evidence="1" type="ORF">GCM10010918_10650</name>
</gene>
<evidence type="ECO:0000313" key="1">
    <source>
        <dbReference type="EMBL" id="GGG59346.1"/>
    </source>
</evidence>
<name>A0A917GWG6_9BACL</name>
<dbReference type="AlphaFoldDB" id="A0A917GWG6"/>
<proteinExistence type="predicted"/>
<dbReference type="RefSeq" id="WP_229691972.1">
    <property type="nucleotide sequence ID" value="NZ_BMHY01000001.1"/>
</dbReference>
<protein>
    <recommendedName>
        <fullName evidence="3">N-acetyltransferase domain-containing protein</fullName>
    </recommendedName>
</protein>
<evidence type="ECO:0000313" key="2">
    <source>
        <dbReference type="Proteomes" id="UP000600247"/>
    </source>
</evidence>
<keyword evidence="2" id="KW-1185">Reference proteome</keyword>
<evidence type="ECO:0008006" key="3">
    <source>
        <dbReference type="Google" id="ProtNLM"/>
    </source>
</evidence>
<dbReference type="EMBL" id="BMHY01000001">
    <property type="protein sequence ID" value="GGG59346.1"/>
    <property type="molecule type" value="Genomic_DNA"/>
</dbReference>
<comment type="caution">
    <text evidence="1">The sequence shown here is derived from an EMBL/GenBank/DDBJ whole genome shotgun (WGS) entry which is preliminary data.</text>
</comment>
<organism evidence="1 2">
    <name type="scientific">Paenibacillus radicis</name>
    <name type="common">ex Gao et al. 2016</name>
    <dbReference type="NCBI Taxonomy" id="1737354"/>
    <lineage>
        <taxon>Bacteria</taxon>
        <taxon>Bacillati</taxon>
        <taxon>Bacillota</taxon>
        <taxon>Bacilli</taxon>
        <taxon>Bacillales</taxon>
        <taxon>Paenibacillaceae</taxon>
        <taxon>Paenibacillus</taxon>
    </lineage>
</organism>
<accession>A0A917GWG6</accession>
<sequence>MVYMTISTSIIIGRKRGDIHFYSRRWKATGFALVRKLGVDRDNKSIYSIAEFFVMKKYRQLGAGQGAAYELFNRFSGVWKVAQIEENKPAQLFWRKIIGKYPNHSYQEVREADWDGPIQTFSTETIREDWL</sequence>
<reference evidence="1 2" key="1">
    <citation type="journal article" date="2014" name="Int. J. Syst. Evol. Microbiol.">
        <title>Complete genome sequence of Corynebacterium casei LMG S-19264T (=DSM 44701T), isolated from a smear-ripened cheese.</title>
        <authorList>
            <consortium name="US DOE Joint Genome Institute (JGI-PGF)"/>
            <person name="Walter F."/>
            <person name="Albersmeier A."/>
            <person name="Kalinowski J."/>
            <person name="Ruckert C."/>
        </authorList>
    </citation>
    <scope>NUCLEOTIDE SEQUENCE [LARGE SCALE GENOMIC DNA]</scope>
    <source>
        <strain evidence="1 2">CGMCC 1.15286</strain>
    </source>
</reference>